<evidence type="ECO:0000313" key="1">
    <source>
        <dbReference type="EMBL" id="JAW16019.1"/>
    </source>
</evidence>
<accession>A0A224Y688</accession>
<name>A0A224Y688_9HEMI</name>
<reference evidence="1" key="1">
    <citation type="journal article" date="2018" name="PLoS Negl. Trop. Dis.">
        <title>An insight into the salivary gland and fat body transcriptome of Panstrongylus lignarius (Hemiptera: Heteroptera), the main vector of Chagas disease in Peru.</title>
        <authorList>
            <person name="Nevoa J.C."/>
            <person name="Mendes M.T."/>
            <person name="da Silva M.V."/>
            <person name="Soares S.C."/>
            <person name="Oliveira C.J.F."/>
            <person name="Ribeiro J.M.C."/>
        </authorList>
    </citation>
    <scope>NUCLEOTIDE SEQUENCE</scope>
</reference>
<dbReference type="AlphaFoldDB" id="A0A224Y688"/>
<organism evidence="1">
    <name type="scientific">Panstrongylus lignarius</name>
    <dbReference type="NCBI Taxonomy" id="156445"/>
    <lineage>
        <taxon>Eukaryota</taxon>
        <taxon>Metazoa</taxon>
        <taxon>Ecdysozoa</taxon>
        <taxon>Arthropoda</taxon>
        <taxon>Hexapoda</taxon>
        <taxon>Insecta</taxon>
        <taxon>Pterygota</taxon>
        <taxon>Neoptera</taxon>
        <taxon>Paraneoptera</taxon>
        <taxon>Hemiptera</taxon>
        <taxon>Heteroptera</taxon>
        <taxon>Panheteroptera</taxon>
        <taxon>Cimicomorpha</taxon>
        <taxon>Reduviidae</taxon>
        <taxon>Triatominae</taxon>
        <taxon>Panstrongylus</taxon>
    </lineage>
</organism>
<proteinExistence type="predicted"/>
<sequence length="72" mass="8153">MIPLISVASLCFTLIDVPFCKCIFTVDVEVSSWAVGFLSIFVSNSLYLNSGHNFSPIPFFVKYNLERPIYQL</sequence>
<dbReference type="EMBL" id="GFTR01000407">
    <property type="protein sequence ID" value="JAW16019.1"/>
    <property type="molecule type" value="Transcribed_RNA"/>
</dbReference>
<protein>
    <submittedName>
        <fullName evidence="1">Putative secreted protein</fullName>
    </submittedName>
</protein>